<name>A0AA86GQQ1_9SPHN</name>
<keyword evidence="1" id="KW-0805">Transcription regulation</keyword>
<evidence type="ECO:0000259" key="6">
    <source>
        <dbReference type="PROSITE" id="PS50977"/>
    </source>
</evidence>
<dbReference type="InterPro" id="IPR036271">
    <property type="entry name" value="Tet_transcr_reg_TetR-rel_C_sf"/>
</dbReference>
<evidence type="ECO:0000256" key="4">
    <source>
        <dbReference type="PROSITE-ProRule" id="PRU00335"/>
    </source>
</evidence>
<dbReference type="SUPFAM" id="SSF48498">
    <property type="entry name" value="Tetracyclin repressor-like, C-terminal domain"/>
    <property type="match status" value="1"/>
</dbReference>
<feature type="domain" description="HTH tetR-type" evidence="6">
    <location>
        <begin position="31"/>
        <end position="91"/>
    </location>
</feature>
<dbReference type="GO" id="GO:0000976">
    <property type="term" value="F:transcription cis-regulatory region binding"/>
    <property type="evidence" value="ECO:0007669"/>
    <property type="project" value="TreeGrafter"/>
</dbReference>
<dbReference type="InterPro" id="IPR009057">
    <property type="entry name" value="Homeodomain-like_sf"/>
</dbReference>
<keyword evidence="8" id="KW-1185">Reference proteome</keyword>
<dbReference type="EMBL" id="CP012199">
    <property type="protein sequence ID" value="AMG75287.1"/>
    <property type="molecule type" value="Genomic_DNA"/>
</dbReference>
<keyword evidence="3" id="KW-0804">Transcription</keyword>
<organism evidence="7 8">
    <name type="scientific">Sphingopyxis granuli</name>
    <dbReference type="NCBI Taxonomy" id="267128"/>
    <lineage>
        <taxon>Bacteria</taxon>
        <taxon>Pseudomonadati</taxon>
        <taxon>Pseudomonadota</taxon>
        <taxon>Alphaproteobacteria</taxon>
        <taxon>Sphingomonadales</taxon>
        <taxon>Sphingomonadaceae</taxon>
        <taxon>Sphingopyxis</taxon>
    </lineage>
</organism>
<evidence type="ECO:0000256" key="5">
    <source>
        <dbReference type="SAM" id="MobiDB-lite"/>
    </source>
</evidence>
<dbReference type="KEGG" id="sgi:SGRAN_2939"/>
<gene>
    <name evidence="7" type="ORF">SGRAN_2939</name>
</gene>
<dbReference type="PROSITE" id="PS50977">
    <property type="entry name" value="HTH_TETR_2"/>
    <property type="match status" value="1"/>
</dbReference>
<evidence type="ECO:0000256" key="3">
    <source>
        <dbReference type="ARBA" id="ARBA00023163"/>
    </source>
</evidence>
<reference evidence="7 8" key="1">
    <citation type="journal article" date="2016" name="BMC Genomics">
        <title>Genomic analysis of the nitrate-respiring Sphingopyxis granuli (formerly Sphingomonas macrogoltabida) strain TFA.</title>
        <authorList>
            <person name="Garcia-Romero I."/>
            <person name="Perez-Pulido A.J."/>
            <person name="Gonzalez-Flores Y.E."/>
            <person name="Reyes-Ramirez F."/>
            <person name="Santero E."/>
            <person name="Floriano B."/>
        </authorList>
    </citation>
    <scope>NUCLEOTIDE SEQUENCE [LARGE SCALE GENOMIC DNA]</scope>
    <source>
        <strain evidence="7 8">TFA</strain>
    </source>
</reference>
<evidence type="ECO:0000313" key="7">
    <source>
        <dbReference type="EMBL" id="AMG75287.1"/>
    </source>
</evidence>
<dbReference type="PANTHER" id="PTHR30055:SF234">
    <property type="entry name" value="HTH-TYPE TRANSCRIPTIONAL REGULATOR BETI"/>
    <property type="match status" value="1"/>
</dbReference>
<protein>
    <submittedName>
        <fullName evidence="7">Transcriptional regulator, TetR family</fullName>
    </submittedName>
</protein>
<keyword evidence="2 4" id="KW-0238">DNA-binding</keyword>
<dbReference type="Proteomes" id="UP000058599">
    <property type="component" value="Chromosome"/>
</dbReference>
<evidence type="ECO:0000313" key="8">
    <source>
        <dbReference type="Proteomes" id="UP000058599"/>
    </source>
</evidence>
<dbReference type="Gene3D" id="1.10.357.10">
    <property type="entry name" value="Tetracycline Repressor, domain 2"/>
    <property type="match status" value="1"/>
</dbReference>
<dbReference type="GO" id="GO:0003700">
    <property type="term" value="F:DNA-binding transcription factor activity"/>
    <property type="evidence" value="ECO:0007669"/>
    <property type="project" value="TreeGrafter"/>
</dbReference>
<dbReference type="PRINTS" id="PR00455">
    <property type="entry name" value="HTHTETR"/>
</dbReference>
<dbReference type="SUPFAM" id="SSF46689">
    <property type="entry name" value="Homeodomain-like"/>
    <property type="match status" value="1"/>
</dbReference>
<dbReference type="RefSeq" id="WP_082737289.1">
    <property type="nucleotide sequence ID" value="NZ_CP012199.1"/>
</dbReference>
<dbReference type="PANTHER" id="PTHR30055">
    <property type="entry name" value="HTH-TYPE TRANSCRIPTIONAL REGULATOR RUTR"/>
    <property type="match status" value="1"/>
</dbReference>
<dbReference type="InterPro" id="IPR001647">
    <property type="entry name" value="HTH_TetR"/>
</dbReference>
<feature type="DNA-binding region" description="H-T-H motif" evidence="4">
    <location>
        <begin position="54"/>
        <end position="73"/>
    </location>
</feature>
<sequence length="230" mass="26316">MTSVSADGAKAETSPQRAPQRRKRREQQRAIETKQAILAAALREFADKGFDGASTREIADKADVNHRLIGHHFGNKELLWEATAKYVFGEYVAQQRKRYQGLDGVDQPILLRLMLREFILFSAKVPQLHRFMVQANEGGQKRLEWLIKNHLAPGIAMDLMILRKAQEEGMLRSGDPMHLRYLFIGAATSVFTLSEEYQFMSKQNPFDEDFIENHIEMVLSLFLTPKDNAP</sequence>
<accession>A0AA86GQQ1</accession>
<dbReference type="Pfam" id="PF00440">
    <property type="entry name" value="TetR_N"/>
    <property type="match status" value="1"/>
</dbReference>
<evidence type="ECO:0000256" key="1">
    <source>
        <dbReference type="ARBA" id="ARBA00023015"/>
    </source>
</evidence>
<proteinExistence type="predicted"/>
<evidence type="ECO:0000256" key="2">
    <source>
        <dbReference type="ARBA" id="ARBA00023125"/>
    </source>
</evidence>
<feature type="region of interest" description="Disordered" evidence="5">
    <location>
        <begin position="1"/>
        <end position="29"/>
    </location>
</feature>
<dbReference type="AlphaFoldDB" id="A0AA86GQQ1"/>
<dbReference type="InterPro" id="IPR050109">
    <property type="entry name" value="HTH-type_TetR-like_transc_reg"/>
</dbReference>